<evidence type="ECO:0000313" key="3">
    <source>
        <dbReference type="Proteomes" id="UP001215827"/>
    </source>
</evidence>
<protein>
    <submittedName>
        <fullName evidence="2">DUF6232 family protein</fullName>
    </submittedName>
</protein>
<dbReference type="RefSeq" id="WP_278017255.1">
    <property type="nucleotide sequence ID" value="NZ_CP121106.1"/>
</dbReference>
<dbReference type="Proteomes" id="UP001215827">
    <property type="component" value="Chromosome"/>
</dbReference>
<dbReference type="InterPro" id="IPR045629">
    <property type="entry name" value="DUF6232"/>
</dbReference>
<evidence type="ECO:0000256" key="1">
    <source>
        <dbReference type="SAM" id="Phobius"/>
    </source>
</evidence>
<feature type="transmembrane region" description="Helical" evidence="1">
    <location>
        <begin position="100"/>
        <end position="118"/>
    </location>
</feature>
<dbReference type="EMBL" id="CP121106">
    <property type="protein sequence ID" value="WFL78565.1"/>
    <property type="molecule type" value="Genomic_DNA"/>
</dbReference>
<sequence length="163" mass="17584">MSLEATASISPTQLSNGLRHCLANYAVANTLEIIWGQKMDFSVDRDFVRVGDKSYAINKINSVEVRTTTQKGSRAYIAFWIIAGLFAIGLLGAFASGEGVFGMFAFVAICGLLGWLSYRKRADTNTYALLLVTSSGEATAVTTTDKDQVASIRKEIEGAISAR</sequence>
<keyword evidence="1" id="KW-1133">Transmembrane helix</keyword>
<keyword evidence="1" id="KW-0812">Transmembrane</keyword>
<organism evidence="2 3">
    <name type="scientific">Altererythrobacter arenosus</name>
    <dbReference type="NCBI Taxonomy" id="3032592"/>
    <lineage>
        <taxon>Bacteria</taxon>
        <taxon>Pseudomonadati</taxon>
        <taxon>Pseudomonadota</taxon>
        <taxon>Alphaproteobacteria</taxon>
        <taxon>Sphingomonadales</taxon>
        <taxon>Erythrobacteraceae</taxon>
        <taxon>Altererythrobacter</taxon>
    </lineage>
</organism>
<dbReference type="Pfam" id="PF19744">
    <property type="entry name" value="DUF6232"/>
    <property type="match status" value="1"/>
</dbReference>
<name>A0ABY8FWF9_9SPHN</name>
<feature type="transmembrane region" description="Helical" evidence="1">
    <location>
        <begin position="75"/>
        <end position="94"/>
    </location>
</feature>
<keyword evidence="1" id="KW-0472">Membrane</keyword>
<accession>A0ABY8FWF9</accession>
<proteinExistence type="predicted"/>
<reference evidence="2 3" key="1">
    <citation type="submission" date="2023-03" db="EMBL/GenBank/DDBJ databases">
        <title>Altererythrobacter sp. CAU 1644 isolated from sand.</title>
        <authorList>
            <person name="Kim W."/>
        </authorList>
    </citation>
    <scope>NUCLEOTIDE SEQUENCE [LARGE SCALE GENOMIC DNA]</scope>
    <source>
        <strain evidence="2 3">CAU 1644</strain>
    </source>
</reference>
<keyword evidence="3" id="KW-1185">Reference proteome</keyword>
<evidence type="ECO:0000313" key="2">
    <source>
        <dbReference type="EMBL" id="WFL78565.1"/>
    </source>
</evidence>
<gene>
    <name evidence="2" type="ORF">P7228_05735</name>
</gene>